<evidence type="ECO:0000256" key="2">
    <source>
        <dbReference type="ARBA" id="ARBA00022771"/>
    </source>
</evidence>
<dbReference type="AlphaFoldDB" id="A0AAE1LJS7"/>
<dbReference type="InterPro" id="IPR057560">
    <property type="entry name" value="Znf_SCAND3"/>
</dbReference>
<dbReference type="PROSITE" id="PS50966">
    <property type="entry name" value="ZF_SWIM"/>
    <property type="match status" value="1"/>
</dbReference>
<name>A0AAE1LJS7_9NEOP</name>
<feature type="region of interest" description="Disordered" evidence="5">
    <location>
        <begin position="755"/>
        <end position="787"/>
    </location>
</feature>
<feature type="domain" description="SWIM-type" evidence="6">
    <location>
        <begin position="313"/>
        <end position="345"/>
    </location>
</feature>
<dbReference type="EMBL" id="JAHWGI010001065">
    <property type="protein sequence ID" value="KAK3922085.1"/>
    <property type="molecule type" value="Genomic_DNA"/>
</dbReference>
<gene>
    <name evidence="7" type="ORF">KUF71_011261</name>
</gene>
<dbReference type="SMART" id="SM00575">
    <property type="entry name" value="ZnF_PMZ"/>
    <property type="match status" value="1"/>
</dbReference>
<proteinExistence type="predicted"/>
<sequence>MLRDKLEEIRQRDPDASLHIETDSVTGEVLFIFIQTSDMRENLKKFPEVLLMDTTYMINENRMPVSVIDVMDGEGEGLVVGYAFLSNESQDTLCSMLSYFVKVSGESIFDRTECCVVDKDFSEIAAIKEVLPNVAVHICSVHTEKNFKKLAKGQPNKKECIELMKALIYCDSQEKFDETYNNLRSIAASEMMQTFDKNWLKCQEAWSLKDKILVMNLKNNSTNRVERHNRLLKTVFNVNTALYEAVEGIVNIILANKKDDRLYKMHETLTKKTDINTCSDPIVEVICNDLTDYAAKIVCEQLLLSRKPSPLPFLYKPNETCCTCTLFKYFKLPCRHIMRYLRQQDLPLYTKEHIPQRWWKEYNFVNDAANEADVIPTQLKALNQRIQAKLPGEALYDVLKPAEMYKKLIPLLPKLKTAVLSSGTRIFYLRYQVLVDLLDAWNMGTEVASVHVNPAQIEDVNLQSLEVVTDHPSKEGVSQTANFHLNKVVVKGKPSGVGETIHDGTKKTRTSRKRKMVRKAVGKNCCCVCGNEAGSHRCQICGETVHSIPPCGVPAPGVEEGYGMLCICKHCQDVSKSSEDDDCLEIDSENLSQVPTAECNTMGNDPDNLIESSDSQPTNEWPDFRLAVVRTKGRQKNKAKGPSKWNFTSLADTATTCCICDKKVDIDHKCFQCRNTVHATHPCSKKKSDGCLVCNHCEGSQDTSLSSKDYVCFGCGKLLSLRLVKSGKFAGRPFYGCDKGTPKCNYFKFWKSNSTMPSQKEKRQDVTKPHEHQLQTPSGSAFGSDEDEDDRILSECASAVEDKLGITMSAGLQLPPNTSGSTERCMTLKWGQCSVQGVLNQVVDSFIVALTFQIMLINNF</sequence>
<dbReference type="InterPro" id="IPR006564">
    <property type="entry name" value="Znf_PMZ"/>
</dbReference>
<dbReference type="PANTHER" id="PTHR31569:SF4">
    <property type="entry name" value="SWIM-TYPE DOMAIN-CONTAINING PROTEIN"/>
    <property type="match status" value="1"/>
</dbReference>
<evidence type="ECO:0000256" key="1">
    <source>
        <dbReference type="ARBA" id="ARBA00022723"/>
    </source>
</evidence>
<keyword evidence="2 4" id="KW-0863">Zinc-finger</keyword>
<dbReference type="InterPro" id="IPR052579">
    <property type="entry name" value="Zinc_finger_SWIM"/>
</dbReference>
<reference evidence="7" key="1">
    <citation type="submission" date="2021-07" db="EMBL/GenBank/DDBJ databases">
        <authorList>
            <person name="Catto M.A."/>
            <person name="Jacobson A."/>
            <person name="Kennedy G."/>
            <person name="Labadie P."/>
            <person name="Hunt B.G."/>
            <person name="Srinivasan R."/>
        </authorList>
    </citation>
    <scope>NUCLEOTIDE SEQUENCE</scope>
    <source>
        <strain evidence="7">PL_HMW_Pooled</strain>
        <tissue evidence="7">Head</tissue>
    </source>
</reference>
<feature type="compositionally biased region" description="Basic and acidic residues" evidence="5">
    <location>
        <begin position="759"/>
        <end position="773"/>
    </location>
</feature>
<evidence type="ECO:0000313" key="8">
    <source>
        <dbReference type="Proteomes" id="UP001219518"/>
    </source>
</evidence>
<dbReference type="PANTHER" id="PTHR31569">
    <property type="entry name" value="SWIM-TYPE DOMAIN-CONTAINING PROTEIN"/>
    <property type="match status" value="1"/>
</dbReference>
<protein>
    <submittedName>
        <fullName evidence="7">Protein FAR1-RELATED SEQUENCE 7</fullName>
    </submittedName>
</protein>
<dbReference type="Pfam" id="PF21056">
    <property type="entry name" value="ZSWIM1-3_RNaseH-like"/>
    <property type="match status" value="1"/>
</dbReference>
<evidence type="ECO:0000313" key="7">
    <source>
        <dbReference type="EMBL" id="KAK3922085.1"/>
    </source>
</evidence>
<dbReference type="GO" id="GO:0008270">
    <property type="term" value="F:zinc ion binding"/>
    <property type="evidence" value="ECO:0007669"/>
    <property type="project" value="UniProtKB-KW"/>
</dbReference>
<dbReference type="Pfam" id="PF04434">
    <property type="entry name" value="SWIM"/>
    <property type="match status" value="1"/>
</dbReference>
<comment type="caution">
    <text evidence="7">The sequence shown here is derived from an EMBL/GenBank/DDBJ whole genome shotgun (WGS) entry which is preliminary data.</text>
</comment>
<evidence type="ECO:0000256" key="3">
    <source>
        <dbReference type="ARBA" id="ARBA00022833"/>
    </source>
</evidence>
<keyword evidence="3" id="KW-0862">Zinc</keyword>
<reference evidence="7" key="2">
    <citation type="journal article" date="2023" name="BMC Genomics">
        <title>Pest status, molecular evolution, and epigenetic factors derived from the genome assembly of Frankliniella fusca, a thysanopteran phytovirus vector.</title>
        <authorList>
            <person name="Catto M.A."/>
            <person name="Labadie P.E."/>
            <person name="Jacobson A.L."/>
            <person name="Kennedy G.G."/>
            <person name="Srinivasan R."/>
            <person name="Hunt B.G."/>
        </authorList>
    </citation>
    <scope>NUCLEOTIDE SEQUENCE</scope>
    <source>
        <strain evidence="7">PL_HMW_Pooled</strain>
    </source>
</reference>
<keyword evidence="8" id="KW-1185">Reference proteome</keyword>
<evidence type="ECO:0000256" key="5">
    <source>
        <dbReference type="SAM" id="MobiDB-lite"/>
    </source>
</evidence>
<evidence type="ECO:0000259" key="6">
    <source>
        <dbReference type="PROSITE" id="PS50966"/>
    </source>
</evidence>
<dbReference type="Pfam" id="PF23663">
    <property type="entry name" value="Znf_SCAND3"/>
    <property type="match status" value="1"/>
</dbReference>
<dbReference type="Proteomes" id="UP001219518">
    <property type="component" value="Unassembled WGS sequence"/>
</dbReference>
<dbReference type="InterPro" id="IPR007527">
    <property type="entry name" value="Znf_SWIM"/>
</dbReference>
<evidence type="ECO:0000256" key="4">
    <source>
        <dbReference type="PROSITE-ProRule" id="PRU00325"/>
    </source>
</evidence>
<keyword evidence="1" id="KW-0479">Metal-binding</keyword>
<organism evidence="7 8">
    <name type="scientific">Frankliniella fusca</name>
    <dbReference type="NCBI Taxonomy" id="407009"/>
    <lineage>
        <taxon>Eukaryota</taxon>
        <taxon>Metazoa</taxon>
        <taxon>Ecdysozoa</taxon>
        <taxon>Arthropoda</taxon>
        <taxon>Hexapoda</taxon>
        <taxon>Insecta</taxon>
        <taxon>Pterygota</taxon>
        <taxon>Neoptera</taxon>
        <taxon>Paraneoptera</taxon>
        <taxon>Thysanoptera</taxon>
        <taxon>Terebrantia</taxon>
        <taxon>Thripoidea</taxon>
        <taxon>Thripidae</taxon>
        <taxon>Frankliniella</taxon>
    </lineage>
</organism>
<dbReference type="InterPro" id="IPR048324">
    <property type="entry name" value="ZSWIM1-3_RNaseH-like"/>
</dbReference>
<accession>A0AAE1LJS7</accession>